<dbReference type="Proteomes" id="UP000214975">
    <property type="component" value="Chromosome"/>
</dbReference>
<dbReference type="SFLD" id="SFLDG01129">
    <property type="entry name" value="C1.5:_HAD__Beta-PGM__Phosphata"/>
    <property type="match status" value="1"/>
</dbReference>
<dbReference type="Gene3D" id="1.10.150.520">
    <property type="match status" value="1"/>
</dbReference>
<dbReference type="RefSeq" id="WP_094396657.1">
    <property type="nucleotide sequence ID" value="NZ_CP016893.1"/>
</dbReference>
<dbReference type="InterPro" id="IPR036412">
    <property type="entry name" value="HAD-like_sf"/>
</dbReference>
<evidence type="ECO:0000313" key="3">
    <source>
        <dbReference type="Proteomes" id="UP000214975"/>
    </source>
</evidence>
<dbReference type="SUPFAM" id="SSF56784">
    <property type="entry name" value="HAD-like"/>
    <property type="match status" value="1"/>
</dbReference>
<dbReference type="SFLD" id="SFLDS00003">
    <property type="entry name" value="Haloacid_Dehalogenase"/>
    <property type="match status" value="1"/>
</dbReference>
<dbReference type="Pfam" id="PF00702">
    <property type="entry name" value="Hydrolase"/>
    <property type="match status" value="1"/>
</dbReference>
<sequence length="238" mass="27968">MIDTVMFDLDGTLLPVDTDKMIMDYFKAISKKISAHFEPSFFQNALFTASMDMINNLDPDKTNEEAFFDTFLKIVKYPKEKLMTIFNDFYENDYKNLGLGVCKNEYAKMSVELLKEKGYDIVLATNPIFPDIAIKERLRWAGLDHTYFSFITSYETMHYCKPYIEYYKEIIYKLNKDPQNCIMIGNDVDEDIVSSSIGFKTFLVDEFMINRSSKDISTIDRGNYKDMYEYIKRLPVVR</sequence>
<dbReference type="GO" id="GO:0016787">
    <property type="term" value="F:hydrolase activity"/>
    <property type="evidence" value="ECO:0007669"/>
    <property type="project" value="UniProtKB-KW"/>
</dbReference>
<gene>
    <name evidence="2" type="ORF">Thert_00081</name>
</gene>
<organism evidence="2 3">
    <name type="scientific">Thermoanaerobacterium thermosaccharolyticum</name>
    <name type="common">Clostridium thermosaccharolyticum</name>
    <dbReference type="NCBI Taxonomy" id="1517"/>
    <lineage>
        <taxon>Bacteria</taxon>
        <taxon>Bacillati</taxon>
        <taxon>Bacillota</taxon>
        <taxon>Clostridia</taxon>
        <taxon>Thermoanaerobacterales</taxon>
        <taxon>Thermoanaerobacteraceae</taxon>
        <taxon>Thermoanaerobacterium</taxon>
    </lineage>
</organism>
<proteinExistence type="predicted"/>
<name>A0A223HVE0_THETR</name>
<dbReference type="EMBL" id="CP016893">
    <property type="protein sequence ID" value="AST56337.1"/>
    <property type="molecule type" value="Genomic_DNA"/>
</dbReference>
<reference evidence="2 3" key="1">
    <citation type="submission" date="2016-08" db="EMBL/GenBank/DDBJ databases">
        <title>A novel genetic cassette of butanologenic Thermoanaerobacterium thermosaccharolyticum that directly convert cellulose to butanol.</title>
        <authorList>
            <person name="Li T."/>
            <person name="He J."/>
        </authorList>
    </citation>
    <scope>NUCLEOTIDE SEQUENCE [LARGE SCALE GENOMIC DNA]</scope>
    <source>
        <strain evidence="2 3">TG57</strain>
    </source>
</reference>
<keyword evidence="1 2" id="KW-0378">Hydrolase</keyword>
<dbReference type="PANTHER" id="PTHR43316:SF3">
    <property type="entry name" value="HALOACID DEHALOGENASE, TYPE II (AFU_ORTHOLOGUE AFUA_2G07750)-RELATED"/>
    <property type="match status" value="1"/>
</dbReference>
<dbReference type="InterPro" id="IPR051540">
    <property type="entry name" value="S-2-haloacid_dehalogenase"/>
</dbReference>
<evidence type="ECO:0000256" key="1">
    <source>
        <dbReference type="ARBA" id="ARBA00022801"/>
    </source>
</evidence>
<dbReference type="PRINTS" id="PR00413">
    <property type="entry name" value="HADHALOGNASE"/>
</dbReference>
<dbReference type="PANTHER" id="PTHR43316">
    <property type="entry name" value="HYDROLASE, HALOACID DELAHOGENASE-RELATED"/>
    <property type="match status" value="1"/>
</dbReference>
<evidence type="ECO:0000313" key="2">
    <source>
        <dbReference type="EMBL" id="AST56337.1"/>
    </source>
</evidence>
<dbReference type="InterPro" id="IPR023214">
    <property type="entry name" value="HAD_sf"/>
</dbReference>
<accession>A0A223HVE0</accession>
<dbReference type="Gene3D" id="3.40.50.1000">
    <property type="entry name" value="HAD superfamily/HAD-like"/>
    <property type="match status" value="1"/>
</dbReference>
<dbReference type="AlphaFoldDB" id="A0A223HVE0"/>
<protein>
    <submittedName>
        <fullName evidence="2">Haloacid dehalogenase domain protein hydrolase</fullName>
    </submittedName>
</protein>
<dbReference type="InterPro" id="IPR006439">
    <property type="entry name" value="HAD-SF_hydro_IA"/>
</dbReference>